<organism evidence="1 2">
    <name type="scientific">Trifolium subterraneum</name>
    <name type="common">Subterranean clover</name>
    <dbReference type="NCBI Taxonomy" id="3900"/>
    <lineage>
        <taxon>Eukaryota</taxon>
        <taxon>Viridiplantae</taxon>
        <taxon>Streptophyta</taxon>
        <taxon>Embryophyta</taxon>
        <taxon>Tracheophyta</taxon>
        <taxon>Spermatophyta</taxon>
        <taxon>Magnoliopsida</taxon>
        <taxon>eudicotyledons</taxon>
        <taxon>Gunneridae</taxon>
        <taxon>Pentapetalae</taxon>
        <taxon>rosids</taxon>
        <taxon>fabids</taxon>
        <taxon>Fabales</taxon>
        <taxon>Fabaceae</taxon>
        <taxon>Papilionoideae</taxon>
        <taxon>50 kb inversion clade</taxon>
        <taxon>NPAAA clade</taxon>
        <taxon>Hologalegina</taxon>
        <taxon>IRL clade</taxon>
        <taxon>Trifolieae</taxon>
        <taxon>Trifolium</taxon>
    </lineage>
</organism>
<protein>
    <submittedName>
        <fullName evidence="1">Uncharacterized protein</fullName>
    </submittedName>
</protein>
<dbReference type="AlphaFoldDB" id="A0A2Z6NC12"/>
<keyword evidence="2" id="KW-1185">Reference proteome</keyword>
<dbReference type="Proteomes" id="UP000242715">
    <property type="component" value="Unassembled WGS sequence"/>
</dbReference>
<proteinExistence type="predicted"/>
<dbReference type="OrthoDB" id="10340363at2759"/>
<evidence type="ECO:0000313" key="2">
    <source>
        <dbReference type="Proteomes" id="UP000242715"/>
    </source>
</evidence>
<evidence type="ECO:0000313" key="1">
    <source>
        <dbReference type="EMBL" id="GAU29179.1"/>
    </source>
</evidence>
<sequence length="70" mass="7918">MDEEMAKCQEQVKNDIVFSGDDNDEGSVRTSSPQVELVDENGGAASCWGLIKYSFKHWITDFVCRLVECR</sequence>
<dbReference type="EMBL" id="DF973389">
    <property type="protein sequence ID" value="GAU29179.1"/>
    <property type="molecule type" value="Genomic_DNA"/>
</dbReference>
<name>A0A2Z6NC12_TRISU</name>
<gene>
    <name evidence="1" type="ORF">TSUD_275980</name>
</gene>
<reference evidence="2" key="1">
    <citation type="journal article" date="2017" name="Front. Plant Sci.">
        <title>Climate Clever Clovers: New Paradigm to Reduce the Environmental Footprint of Ruminants by Breeding Low Methanogenic Forages Utilizing Haplotype Variation.</title>
        <authorList>
            <person name="Kaur P."/>
            <person name="Appels R."/>
            <person name="Bayer P.E."/>
            <person name="Keeble-Gagnere G."/>
            <person name="Wang J."/>
            <person name="Hirakawa H."/>
            <person name="Shirasawa K."/>
            <person name="Vercoe P."/>
            <person name="Stefanova K."/>
            <person name="Durmic Z."/>
            <person name="Nichols P."/>
            <person name="Revell C."/>
            <person name="Isobe S.N."/>
            <person name="Edwards D."/>
            <person name="Erskine W."/>
        </authorList>
    </citation>
    <scope>NUCLEOTIDE SEQUENCE [LARGE SCALE GENOMIC DNA]</scope>
    <source>
        <strain evidence="2">cv. Daliak</strain>
    </source>
</reference>
<accession>A0A2Z6NC12</accession>